<evidence type="ECO:0000313" key="2">
    <source>
        <dbReference type="Proteomes" id="UP000324748"/>
    </source>
</evidence>
<keyword evidence="2" id="KW-1185">Reference proteome</keyword>
<proteinExistence type="predicted"/>
<protein>
    <submittedName>
        <fullName evidence="1">Uncharacterized protein</fullName>
    </submittedName>
</protein>
<dbReference type="Proteomes" id="UP000324748">
    <property type="component" value="Unassembled WGS sequence"/>
</dbReference>
<sequence length="68" mass="7996">MYALMYPKNRLQMTITERSNIDPFPPPYPDHIHHAFVQERYSVSKHALPVLCSKIVLRSLVDEAFNLR</sequence>
<name>A0A5B0LXT8_PUCGR</name>
<comment type="caution">
    <text evidence="1">The sequence shown here is derived from an EMBL/GenBank/DDBJ whole genome shotgun (WGS) entry which is preliminary data.</text>
</comment>
<gene>
    <name evidence="1" type="ORF">PGT21_005578</name>
</gene>
<dbReference type="AlphaFoldDB" id="A0A5B0LXT8"/>
<dbReference type="EMBL" id="VSWC01000183">
    <property type="protein sequence ID" value="KAA1068916.1"/>
    <property type="molecule type" value="Genomic_DNA"/>
</dbReference>
<reference evidence="1 2" key="1">
    <citation type="submission" date="2019-05" db="EMBL/GenBank/DDBJ databases">
        <title>Emergence of the Ug99 lineage of the wheat stem rust pathogen through somatic hybridization.</title>
        <authorList>
            <person name="Li F."/>
            <person name="Upadhyaya N.M."/>
            <person name="Sperschneider J."/>
            <person name="Matny O."/>
            <person name="Nguyen-Phuc H."/>
            <person name="Mago R."/>
            <person name="Raley C."/>
            <person name="Miller M.E."/>
            <person name="Silverstein K.A.T."/>
            <person name="Henningsen E."/>
            <person name="Hirsch C.D."/>
            <person name="Visser B."/>
            <person name="Pretorius Z.A."/>
            <person name="Steffenson B.J."/>
            <person name="Schwessinger B."/>
            <person name="Dodds P.N."/>
            <person name="Figueroa M."/>
        </authorList>
    </citation>
    <scope>NUCLEOTIDE SEQUENCE [LARGE SCALE GENOMIC DNA]</scope>
    <source>
        <strain evidence="1">21-0</strain>
    </source>
</reference>
<accession>A0A5B0LXT8</accession>
<organism evidence="1 2">
    <name type="scientific">Puccinia graminis f. sp. tritici</name>
    <dbReference type="NCBI Taxonomy" id="56615"/>
    <lineage>
        <taxon>Eukaryota</taxon>
        <taxon>Fungi</taxon>
        <taxon>Dikarya</taxon>
        <taxon>Basidiomycota</taxon>
        <taxon>Pucciniomycotina</taxon>
        <taxon>Pucciniomycetes</taxon>
        <taxon>Pucciniales</taxon>
        <taxon>Pucciniaceae</taxon>
        <taxon>Puccinia</taxon>
    </lineage>
</organism>
<evidence type="ECO:0000313" key="1">
    <source>
        <dbReference type="EMBL" id="KAA1068916.1"/>
    </source>
</evidence>